<dbReference type="GO" id="GO:0071555">
    <property type="term" value="P:cell wall organization"/>
    <property type="evidence" value="ECO:0007669"/>
    <property type="project" value="UniProtKB-KW"/>
</dbReference>
<dbReference type="Gene3D" id="3.40.630.40">
    <property type="entry name" value="Zn-dependent exopeptidases"/>
    <property type="match status" value="1"/>
</dbReference>
<keyword evidence="4" id="KW-0732">Signal</keyword>
<dbReference type="InterPro" id="IPR003646">
    <property type="entry name" value="SH3-like_bac-type"/>
</dbReference>
<feature type="signal peptide" evidence="4">
    <location>
        <begin position="1"/>
        <end position="25"/>
    </location>
</feature>
<keyword evidence="7" id="KW-1185">Reference proteome</keyword>
<evidence type="ECO:0000256" key="4">
    <source>
        <dbReference type="SAM" id="SignalP"/>
    </source>
</evidence>
<dbReference type="Pfam" id="PF01520">
    <property type="entry name" value="Amidase_3"/>
    <property type="match status" value="1"/>
</dbReference>
<dbReference type="GO" id="GO:0009253">
    <property type="term" value="P:peptidoglycan catabolic process"/>
    <property type="evidence" value="ECO:0007669"/>
    <property type="project" value="InterPro"/>
</dbReference>
<dbReference type="AlphaFoldDB" id="A0A1B9B8M5"/>
<dbReference type="Pfam" id="PF08239">
    <property type="entry name" value="SH3_3"/>
    <property type="match status" value="3"/>
</dbReference>
<evidence type="ECO:0000313" key="6">
    <source>
        <dbReference type="EMBL" id="OCA92445.1"/>
    </source>
</evidence>
<dbReference type="InterPro" id="IPR002508">
    <property type="entry name" value="MurNAc-LAA_cat"/>
</dbReference>
<organism evidence="6 7">
    <name type="scientific">Pseudobacillus wudalianchiensis</name>
    <dbReference type="NCBI Taxonomy" id="1743143"/>
    <lineage>
        <taxon>Bacteria</taxon>
        <taxon>Bacillati</taxon>
        <taxon>Bacillota</taxon>
        <taxon>Bacilli</taxon>
        <taxon>Bacillales</taxon>
        <taxon>Bacillaceae</taxon>
        <taxon>Pseudobacillus</taxon>
    </lineage>
</organism>
<name>A0A1B9B8M5_9BACI</name>
<sequence length="446" mass="48887">MERKILSLIVAFALLLSLLPTVMVAAEGTQHTIEIAVNKANVRSEPSMSASLVGQAERGKRYTILKEKYDWYQIQLANGTKGWVAGYIVKKAGASFQRDEQGQVKSISTNRSATVLADDLNVRNEPSLSADVIGKLHIGDQVPVEKVQNDWVHIRYKGQAAWVSRQFVRVASNDQEQAASKNEAAADGFAVILYNGTNLRSDASTSSSIVARGSQGERYPIHARVGDWYKISLSSGQQAFVASWVVSVNGEAGSESSSSEPAANHTPGLRGKTIILDPGHGGVDAGTTGMQGTFEKFITLKTADRLYNKLRQAGANVILTRSDDQYVSLPSRVAIARYHHADAFISLHYDSTHQVGANGFTTYYYHNNHKQLAKNVNDKLDQSLPMKNRGVRRGDYYVLRENSQPAILLELGYLSNPQEATAVVTNPYQELITNGVYNGLSSYFND</sequence>
<dbReference type="SUPFAM" id="SSF53187">
    <property type="entry name" value="Zn-dependent exopeptidases"/>
    <property type="match status" value="1"/>
</dbReference>
<feature type="compositionally biased region" description="Low complexity" evidence="3">
    <location>
        <begin position="253"/>
        <end position="264"/>
    </location>
</feature>
<evidence type="ECO:0000256" key="1">
    <source>
        <dbReference type="ARBA" id="ARBA00022801"/>
    </source>
</evidence>
<dbReference type="Proteomes" id="UP000092578">
    <property type="component" value="Unassembled WGS sequence"/>
</dbReference>
<protein>
    <recommendedName>
        <fullName evidence="5">SH3b domain-containing protein</fullName>
    </recommendedName>
</protein>
<dbReference type="PANTHER" id="PTHR30404:SF7">
    <property type="entry name" value="CELL WALL AMIDASE LYTH-RELATED"/>
    <property type="match status" value="1"/>
</dbReference>
<dbReference type="CDD" id="cd02696">
    <property type="entry name" value="MurNAc-LAA"/>
    <property type="match status" value="1"/>
</dbReference>
<accession>A0A1B9B8M5</accession>
<feature type="domain" description="SH3b" evidence="5">
    <location>
        <begin position="187"/>
        <end position="249"/>
    </location>
</feature>
<dbReference type="PANTHER" id="PTHR30404">
    <property type="entry name" value="N-ACETYLMURAMOYL-L-ALANINE AMIDASE"/>
    <property type="match status" value="1"/>
</dbReference>
<dbReference type="GO" id="GO:0030288">
    <property type="term" value="C:outer membrane-bounded periplasmic space"/>
    <property type="evidence" value="ECO:0007669"/>
    <property type="project" value="TreeGrafter"/>
</dbReference>
<reference evidence="7" key="1">
    <citation type="submission" date="2016-05" db="EMBL/GenBank/DDBJ databases">
        <authorList>
            <person name="Liu B."/>
            <person name="Wang J."/>
            <person name="Zhu Y."/>
            <person name="Liu G."/>
            <person name="Chen Q."/>
            <person name="Chen Z."/>
            <person name="Lan J."/>
            <person name="Che J."/>
            <person name="Ge C."/>
            <person name="Shi H."/>
            <person name="Pan Z."/>
            <person name="Liu X."/>
        </authorList>
    </citation>
    <scope>NUCLEOTIDE SEQUENCE [LARGE SCALE GENOMIC DNA]</scope>
    <source>
        <strain evidence="7">FJAT-27215</strain>
    </source>
</reference>
<dbReference type="PIRSF" id="PIRSF037846">
    <property type="entry name" value="Autolysin_YrvJ_prd"/>
    <property type="match status" value="1"/>
</dbReference>
<dbReference type="GO" id="GO:0008745">
    <property type="term" value="F:N-acetylmuramoyl-L-alanine amidase activity"/>
    <property type="evidence" value="ECO:0007669"/>
    <property type="project" value="InterPro"/>
</dbReference>
<feature type="domain" description="SH3b" evidence="5">
    <location>
        <begin position="108"/>
        <end position="172"/>
    </location>
</feature>
<gene>
    <name evidence="6" type="ORF">A8F95_01675</name>
</gene>
<feature type="chain" id="PRO_5008622526" description="SH3b domain-containing protein" evidence="4">
    <location>
        <begin position="26"/>
        <end position="446"/>
    </location>
</feature>
<evidence type="ECO:0000256" key="3">
    <source>
        <dbReference type="SAM" id="MobiDB-lite"/>
    </source>
</evidence>
<dbReference type="PROSITE" id="PS51781">
    <property type="entry name" value="SH3B"/>
    <property type="match status" value="3"/>
</dbReference>
<dbReference type="Gene3D" id="2.30.30.40">
    <property type="entry name" value="SH3 Domains"/>
    <property type="match status" value="3"/>
</dbReference>
<evidence type="ECO:0000313" key="7">
    <source>
        <dbReference type="Proteomes" id="UP000092578"/>
    </source>
</evidence>
<dbReference type="SMART" id="SM00287">
    <property type="entry name" value="SH3b"/>
    <property type="match status" value="3"/>
</dbReference>
<feature type="domain" description="SH3b" evidence="5">
    <location>
        <begin position="27"/>
        <end position="92"/>
    </location>
</feature>
<keyword evidence="1" id="KW-0378">Hydrolase</keyword>
<dbReference type="InterPro" id="IPR017293">
    <property type="entry name" value="N-acetylmuramoyl-L-ala_amidase"/>
</dbReference>
<feature type="region of interest" description="Disordered" evidence="3">
    <location>
        <begin position="253"/>
        <end position="274"/>
    </location>
</feature>
<evidence type="ECO:0000256" key="2">
    <source>
        <dbReference type="ARBA" id="ARBA00023316"/>
    </source>
</evidence>
<dbReference type="SMART" id="SM00646">
    <property type="entry name" value="Ami_3"/>
    <property type="match status" value="1"/>
</dbReference>
<comment type="caution">
    <text evidence="6">The sequence shown here is derived from an EMBL/GenBank/DDBJ whole genome shotgun (WGS) entry which is preliminary data.</text>
</comment>
<dbReference type="InterPro" id="IPR050695">
    <property type="entry name" value="N-acetylmuramoyl_amidase_3"/>
</dbReference>
<evidence type="ECO:0000259" key="5">
    <source>
        <dbReference type="PROSITE" id="PS51781"/>
    </source>
</evidence>
<dbReference type="RefSeq" id="WP_065408952.1">
    <property type="nucleotide sequence ID" value="NZ_MAYT01000001.1"/>
</dbReference>
<proteinExistence type="predicted"/>
<dbReference type="EMBL" id="MAYT01000001">
    <property type="protein sequence ID" value="OCA92445.1"/>
    <property type="molecule type" value="Genomic_DNA"/>
</dbReference>
<keyword evidence="2" id="KW-0961">Cell wall biogenesis/degradation</keyword>